<protein>
    <submittedName>
        <fullName evidence="1">Uncharacterized protein</fullName>
    </submittedName>
</protein>
<gene>
    <name evidence="1" type="ORF">C1H46_039164</name>
</gene>
<dbReference type="EMBL" id="VIEB01001111">
    <property type="protein sequence ID" value="TQD75316.1"/>
    <property type="molecule type" value="Genomic_DNA"/>
</dbReference>
<keyword evidence="2" id="KW-1185">Reference proteome</keyword>
<sequence length="362" mass="41122">MIKGATVYLESDDEAKDEKSGKRVKYLENDKVAAGVNKVRMVDDFLKEALQYLDAEQEVKAKEIIQRNSTVEQAKEIVQATVMYVAQDDTMKDKAATSMEMMDRALTFLQQDQMDKAKEMIQEQDKLVKDVKDKAKTKTKRVKYLENNKVAAEVNKGRLVDDFLEEALTYLDSDQAAKAEEIIQGIRQYVSQCDEIKDKAAAVEEMIQGALAFIEQDSLDEAEEVIHGAMTYLDNDDDVKQLLTADGVKYLEQDKAERGIEKLFVDEVLKALSYIDKKQVEQAKEIVQAVVMYVLQDDTMKDKAATSMDMMDGALTFLQQDQMDKAKEMIQGAMTYLKGDEYVKEADKLLRGMDVKEQDKLV</sequence>
<comment type="caution">
    <text evidence="1">The sequence shown here is derived from an EMBL/GenBank/DDBJ whole genome shotgun (WGS) entry which is preliminary data.</text>
</comment>
<reference evidence="1 2" key="1">
    <citation type="journal article" date="2019" name="G3 (Bethesda)">
        <title>Sequencing of a Wild Apple (Malus baccata) Genome Unravels the Differences Between Cultivated and Wild Apple Species Regarding Disease Resistance and Cold Tolerance.</title>
        <authorList>
            <person name="Chen X."/>
        </authorList>
    </citation>
    <scope>NUCLEOTIDE SEQUENCE [LARGE SCALE GENOMIC DNA]</scope>
    <source>
        <strain evidence="2">cv. Shandingzi</strain>
        <tissue evidence="1">Leaves</tissue>
    </source>
</reference>
<dbReference type="AlphaFoldDB" id="A0A540KM69"/>
<evidence type="ECO:0000313" key="1">
    <source>
        <dbReference type="EMBL" id="TQD75316.1"/>
    </source>
</evidence>
<evidence type="ECO:0000313" key="2">
    <source>
        <dbReference type="Proteomes" id="UP000315295"/>
    </source>
</evidence>
<proteinExistence type="predicted"/>
<organism evidence="1 2">
    <name type="scientific">Malus baccata</name>
    <name type="common">Siberian crab apple</name>
    <name type="synonym">Pyrus baccata</name>
    <dbReference type="NCBI Taxonomy" id="106549"/>
    <lineage>
        <taxon>Eukaryota</taxon>
        <taxon>Viridiplantae</taxon>
        <taxon>Streptophyta</taxon>
        <taxon>Embryophyta</taxon>
        <taxon>Tracheophyta</taxon>
        <taxon>Spermatophyta</taxon>
        <taxon>Magnoliopsida</taxon>
        <taxon>eudicotyledons</taxon>
        <taxon>Gunneridae</taxon>
        <taxon>Pentapetalae</taxon>
        <taxon>rosids</taxon>
        <taxon>fabids</taxon>
        <taxon>Rosales</taxon>
        <taxon>Rosaceae</taxon>
        <taxon>Amygdaloideae</taxon>
        <taxon>Maleae</taxon>
        <taxon>Malus</taxon>
    </lineage>
</organism>
<name>A0A540KM69_MALBA</name>
<dbReference type="Proteomes" id="UP000315295">
    <property type="component" value="Unassembled WGS sequence"/>
</dbReference>
<accession>A0A540KM69</accession>